<protein>
    <submittedName>
        <fullName evidence="1">Uncharacterized protein</fullName>
    </submittedName>
</protein>
<proteinExistence type="predicted"/>
<dbReference type="EMBL" id="LAZR01016691">
    <property type="protein sequence ID" value="KKM03394.1"/>
    <property type="molecule type" value="Genomic_DNA"/>
</dbReference>
<organism evidence="1">
    <name type="scientific">marine sediment metagenome</name>
    <dbReference type="NCBI Taxonomy" id="412755"/>
    <lineage>
        <taxon>unclassified sequences</taxon>
        <taxon>metagenomes</taxon>
        <taxon>ecological metagenomes</taxon>
    </lineage>
</organism>
<reference evidence="1" key="1">
    <citation type="journal article" date="2015" name="Nature">
        <title>Complex archaea that bridge the gap between prokaryotes and eukaryotes.</title>
        <authorList>
            <person name="Spang A."/>
            <person name="Saw J.H."/>
            <person name="Jorgensen S.L."/>
            <person name="Zaremba-Niedzwiedzka K."/>
            <person name="Martijn J."/>
            <person name="Lind A.E."/>
            <person name="van Eijk R."/>
            <person name="Schleper C."/>
            <person name="Guy L."/>
            <person name="Ettema T.J."/>
        </authorList>
    </citation>
    <scope>NUCLEOTIDE SEQUENCE</scope>
</reference>
<dbReference type="AlphaFoldDB" id="A0A0F9GXA4"/>
<feature type="non-terminal residue" evidence="1">
    <location>
        <position position="923"/>
    </location>
</feature>
<gene>
    <name evidence="1" type="ORF">LCGC14_1774870</name>
</gene>
<name>A0A0F9GXA4_9ZZZZ</name>
<feature type="non-terminal residue" evidence="1">
    <location>
        <position position="1"/>
    </location>
</feature>
<sequence length="923" mass="106116">DPANLKFNEMFLGNDWELYDGVSETFGVVDTDALLEETYVRELYFDTNYDLPEYKDELRVRYNYDTNKRYVSDYNLIFGYEAGVNNINNLKYKNDGESLDFNSKYSSQIGLRLLQFNFEYNFNLLAYTEYTFQVEIQVDSGRIDMLRISYYDKDDNFINRDYYDVFDSFTTSFTIKSITSDTSKQRIYFALDDITNFGVNIDYAWLIPKQDKIYSYMELKDSEYLTNYDDTSVLTFTNKYGIYPTTIEVYEATTPSTPPIWNNKPSMTSFISSNLIYQGSTFDLDLNYPRNGYIGLKTLDFGFDFESGPVTRTDTLSKFYQGQGMVYIQTNTNDELMNIKSPVYTNAIMTEFGDKIQIRIQAKTDDLVTLTFYNNGQENASIPIIPQGNSNFNEQVIQITLTDGIVFDQIGLTVELDDKEYIILHSVSIADAEKQDFELETIISSYSFDSFTYNEETSILNSPKETYLKDEIYWTLESEPEGINEKVEVLFDVEIPEGKMEGVERFEIQLNITSSISLSTQYFAYFDFNSYQYIQFTPDVNGDLLTFNITNIENCKEGSLYKIRFKFKATSASYFQISIDLAQVVTYGMWLMSYDVYRLAFTFDKFGGDSSDSVYFSLFEDIFFTIYDLPDTTTSPPHIVEFYYDFNTKKLSAYFNDNSADLLNNGNGLENYNFYNPRPVIKSQFASANDGITLLYIESQYYKRIANNRDFEEYKTLLTYYNSLRGYAAAVNLTQAEINLNPVNLFAYLSAEIDVMYSFNDNMVPENIFGMSLIPTYSTSLNDDIGTSTYDEKGFVIRPYDETQETAYYASASQFGDFYFDTPGEGAPPGSYGYGEITGELINVGGTYTSVAPGYNYWGAVNAQPDEFPSSTIYNDDFSPTTDPHLNVNDEINPAIIRSDLNFASGQYNSYIVPDVSLIENWG</sequence>
<accession>A0A0F9GXA4</accession>
<comment type="caution">
    <text evidence="1">The sequence shown here is derived from an EMBL/GenBank/DDBJ whole genome shotgun (WGS) entry which is preliminary data.</text>
</comment>
<evidence type="ECO:0000313" key="1">
    <source>
        <dbReference type="EMBL" id="KKM03394.1"/>
    </source>
</evidence>